<sequence>MPAATLRSIDSTQPAYPTFLNGTSRRVDIVWLDFQGAPVVYKTLKPRETFRVTTFVTHPWLFVDADTRDLLLGRLKYVYMPEAPKSRPIKRHTVMITVPVFPLLARALQVLRNSLKPEIKKICLESEKVPDAIKGLGLPHTLQIKLMAFIKSSQELKLPMSSD</sequence>
<dbReference type="Gene3D" id="2.60.40.780">
    <property type="entry name" value="von Hippel-Lindau disease tumour suppressor, beta domain"/>
    <property type="match status" value="1"/>
</dbReference>
<organism evidence="3 4">
    <name type="scientific">Cloeon dipterum</name>
    <dbReference type="NCBI Taxonomy" id="197152"/>
    <lineage>
        <taxon>Eukaryota</taxon>
        <taxon>Metazoa</taxon>
        <taxon>Ecdysozoa</taxon>
        <taxon>Arthropoda</taxon>
        <taxon>Hexapoda</taxon>
        <taxon>Insecta</taxon>
        <taxon>Pterygota</taxon>
        <taxon>Palaeoptera</taxon>
        <taxon>Ephemeroptera</taxon>
        <taxon>Pisciforma</taxon>
        <taxon>Baetidae</taxon>
        <taxon>Cloeon</taxon>
    </lineage>
</organism>
<gene>
    <name evidence="3" type="ORF">CLODIP_2_CD05663</name>
</gene>
<feature type="domain" description="von Hippel-Lindau disease tumour suppressor beta" evidence="2">
    <location>
        <begin position="6"/>
        <end position="83"/>
    </location>
</feature>
<name>A0A8S1CIU9_9INSE</name>
<reference evidence="3 4" key="1">
    <citation type="submission" date="2020-04" db="EMBL/GenBank/DDBJ databases">
        <authorList>
            <person name="Alioto T."/>
            <person name="Alioto T."/>
            <person name="Gomez Garrido J."/>
        </authorList>
    </citation>
    <scope>NUCLEOTIDE SEQUENCE [LARGE SCALE GENOMIC DNA]</scope>
</reference>
<evidence type="ECO:0000256" key="1">
    <source>
        <dbReference type="ARBA" id="ARBA00010057"/>
    </source>
</evidence>
<dbReference type="CDD" id="cd05468">
    <property type="entry name" value="pVHL"/>
    <property type="match status" value="1"/>
</dbReference>
<dbReference type="SUPFAM" id="SSF49468">
    <property type="entry name" value="VHL"/>
    <property type="match status" value="1"/>
</dbReference>
<comment type="similarity">
    <text evidence="1">Belongs to the VHL family.</text>
</comment>
<dbReference type="OrthoDB" id="413400at2759"/>
<dbReference type="InterPro" id="IPR037140">
    <property type="entry name" value="VHL_beta_dom_sf"/>
</dbReference>
<keyword evidence="4" id="KW-1185">Reference proteome</keyword>
<evidence type="ECO:0000259" key="2">
    <source>
        <dbReference type="Pfam" id="PF01847"/>
    </source>
</evidence>
<dbReference type="Pfam" id="PF01847">
    <property type="entry name" value="VHL"/>
    <property type="match status" value="1"/>
</dbReference>
<evidence type="ECO:0000313" key="3">
    <source>
        <dbReference type="EMBL" id="CAB3369331.1"/>
    </source>
</evidence>
<dbReference type="FunFam" id="2.60.40.780:FF:000001">
    <property type="entry name" value="von Hippel-Lindau disease tumor suppressor"/>
    <property type="match status" value="1"/>
</dbReference>
<protein>
    <recommendedName>
        <fullName evidence="2">von Hippel-Lindau disease tumour suppressor beta domain-containing protein</fullName>
    </recommendedName>
</protein>
<evidence type="ECO:0000313" key="4">
    <source>
        <dbReference type="Proteomes" id="UP000494165"/>
    </source>
</evidence>
<comment type="caution">
    <text evidence="3">The sequence shown here is derived from an EMBL/GenBank/DDBJ whole genome shotgun (WGS) entry which is preliminary data.</text>
</comment>
<proteinExistence type="inferred from homology"/>
<dbReference type="InterPro" id="IPR036208">
    <property type="entry name" value="VHL_sf"/>
</dbReference>
<dbReference type="EMBL" id="CADEPI010000044">
    <property type="protein sequence ID" value="CAB3369331.1"/>
    <property type="molecule type" value="Genomic_DNA"/>
</dbReference>
<dbReference type="InterPro" id="IPR024053">
    <property type="entry name" value="VHL_beta_dom"/>
</dbReference>
<dbReference type="Proteomes" id="UP000494165">
    <property type="component" value="Unassembled WGS sequence"/>
</dbReference>
<dbReference type="AlphaFoldDB" id="A0A8S1CIU9"/>
<accession>A0A8S1CIU9</accession>
<dbReference type="InterPro" id="IPR022772">
    <property type="entry name" value="VHL_tumour_suppress_b/a_dom"/>
</dbReference>